<dbReference type="CDD" id="cd18808">
    <property type="entry name" value="SF1_C_Upf1"/>
    <property type="match status" value="1"/>
</dbReference>
<organism evidence="9 10">
    <name type="scientific">Aspergillus felis</name>
    <dbReference type="NCBI Taxonomy" id="1287682"/>
    <lineage>
        <taxon>Eukaryota</taxon>
        <taxon>Fungi</taxon>
        <taxon>Dikarya</taxon>
        <taxon>Ascomycota</taxon>
        <taxon>Pezizomycotina</taxon>
        <taxon>Eurotiomycetes</taxon>
        <taxon>Eurotiomycetidae</taxon>
        <taxon>Eurotiales</taxon>
        <taxon>Aspergillaceae</taxon>
        <taxon>Aspergillus</taxon>
        <taxon>Aspergillus subgen. Fumigati</taxon>
    </lineage>
</organism>
<evidence type="ECO:0000256" key="3">
    <source>
        <dbReference type="ARBA" id="ARBA00022801"/>
    </source>
</evidence>
<evidence type="ECO:0000256" key="2">
    <source>
        <dbReference type="ARBA" id="ARBA00022741"/>
    </source>
</evidence>
<dbReference type="GO" id="GO:0016787">
    <property type="term" value="F:hydrolase activity"/>
    <property type="evidence" value="ECO:0007669"/>
    <property type="project" value="UniProtKB-KW"/>
</dbReference>
<gene>
    <name evidence="9" type="ORF">CNMCM7691_005042</name>
</gene>
<keyword evidence="3" id="KW-0378">Hydrolase</keyword>
<feature type="domain" description="DNA2/NAM7 helicase-like C-terminal" evidence="8">
    <location>
        <begin position="832"/>
        <end position="1039"/>
    </location>
</feature>
<accession>A0A8H6V4C1</accession>
<sequence length="1302" mass="147964">MLRVLTLPQQASPFYISFLCSQNRGSKTLLCRSFRLASVVGKYDIQIRQGTLRAEGPHKGLVSVVSTSPALLEGSVLLNSHLAVSLRGFSFSLLFPFVSSLRGFAFPRFRIVFLACSSWTQRHIHLDFHQAAIMAETSIYNENWFKEQQGKDYPTTLYKACGKWRFCRIASANGWAYAKVQVILDSQQPRLVLRTQQQESGWHLVIPLQNCSLNTGIEGATGDDKKEEEIRQLRQQWPQCFQDWPRMYYFNILCRIDPIVVRSQGACYRNDDPHWHYLESLAGQAGGVFIFQEFDPKFKTVPDTIQWLTVLGGLATGKAFWWYRQNPPKDGDGRSPPMPWLFKKEEDPSKRQYTQLIPHDAFFIDDYDRQCRLVEASRIEKDTQYRLVANVFNPSRRHRAWYTPAQTELLRASFFVHIKLQAVEGETEVNVPQLAEMTEVQFEVAEEGRTYVKTDLNQKGVVVVETHSSGDLVLLVKGDIPQHREVEIVTFVKPNTMPIDEQIKALGDVSLCRSFGELEGKQGKGFSLKRTVLAHGVELDPISNFYFLLDARKMSEVLPPQQAERISYILENFPLDEAQQRAFPKSTFEITCGISLIQGAPGTGKTRTAMVIILLLMALDLKVLLVAGSNKGVDNLAEAVVTALDKHPRLRRWCGQIIRFRNPTYQLAQVRIESAHSDQVRLGGSRKNGSANRILEPVQMHNVVQRFAEENAESTRHCGEFLDMVRRDKECHLSKDQWKKLRNSYENCALSVLANCKVVATTLSNASHELLRESSFKPDFVISDEAGQCLEGDHCIALTMPTVKAVVLIGDPDQLPPTVISENSCNEGAKYLKRSLMTRLQQAGYPCTMLITNYRNYSAILDLFNRKVYRGELQVGPSNDAPERVGNAWDAFTRSRHYFRGFGVTGLRRLFISTIGYADRHENSLSSYNAAQVRALRQLLSQLYRFETAQGERIEPKDVMIISPYRDQRALVDEVLGQHCIGFNENLTVDAVQGSESPVVVFLMTKPSRNPVSVGFVGDRNRLNIALSRAQKVLIIIGNLMVWNAEAAKAIQNSTGNRNRLLLDLLWDVTQKGHTLTWHGAETVEELNAPPHTEMNYQAHDRIIPRRSTTVAAPAVAATAGAQSQTTTLSVPRPRVSLPQWASYSQAPQPLPPRPPLPGLSAAPRQDEEEAGHEDVEMTGDFRDQRTPSETREYDESALQLYREREQSHSPEHPDLSIERGYRDRHSPGRDVAMRAAYYAEGNDVQGLRRHYNEMRLRSMITREERLRAQEERLHAQEEREIFEARLAEDRLRTLERDRRGR</sequence>
<protein>
    <submittedName>
        <fullName evidence="9">Uncharacterized protein</fullName>
    </submittedName>
</protein>
<evidence type="ECO:0000256" key="6">
    <source>
        <dbReference type="SAM" id="MobiDB-lite"/>
    </source>
</evidence>
<dbReference type="PANTHER" id="PTHR43788:SF8">
    <property type="entry name" value="DNA-BINDING PROTEIN SMUBP-2"/>
    <property type="match status" value="1"/>
</dbReference>
<keyword evidence="10" id="KW-1185">Reference proteome</keyword>
<dbReference type="InterPro" id="IPR041679">
    <property type="entry name" value="DNA2/NAM7-like_C"/>
</dbReference>
<feature type="compositionally biased region" description="Basic and acidic residues" evidence="6">
    <location>
        <begin position="1173"/>
        <end position="1195"/>
    </location>
</feature>
<feature type="compositionally biased region" description="Pro residues" evidence="6">
    <location>
        <begin position="1149"/>
        <end position="1158"/>
    </location>
</feature>
<feature type="domain" description="DNA2/NAM7 helicase helicase" evidence="7">
    <location>
        <begin position="575"/>
        <end position="822"/>
    </location>
</feature>
<evidence type="ECO:0000256" key="1">
    <source>
        <dbReference type="ARBA" id="ARBA00007913"/>
    </source>
</evidence>
<dbReference type="InterPro" id="IPR027417">
    <property type="entry name" value="P-loop_NTPase"/>
</dbReference>
<evidence type="ECO:0000259" key="8">
    <source>
        <dbReference type="Pfam" id="PF13087"/>
    </source>
</evidence>
<feature type="compositionally biased region" description="Basic and acidic residues" evidence="6">
    <location>
        <begin position="1202"/>
        <end position="1227"/>
    </location>
</feature>
<evidence type="ECO:0000256" key="5">
    <source>
        <dbReference type="ARBA" id="ARBA00022840"/>
    </source>
</evidence>
<reference evidence="9" key="1">
    <citation type="submission" date="2020-06" db="EMBL/GenBank/DDBJ databases">
        <title>Draft genome sequences of strains closely related to Aspergillus parafelis and Aspergillus hiratsukae.</title>
        <authorList>
            <person name="Dos Santos R.A.C."/>
            <person name="Rivero-Menendez O."/>
            <person name="Steenwyk J.L."/>
            <person name="Mead M.E."/>
            <person name="Goldman G.H."/>
            <person name="Alastruey-Izquierdo A."/>
            <person name="Rokas A."/>
        </authorList>
    </citation>
    <scope>NUCLEOTIDE SEQUENCE</scope>
    <source>
        <strain evidence="9">CNM-CM7691</strain>
    </source>
</reference>
<keyword evidence="2" id="KW-0547">Nucleotide-binding</keyword>
<dbReference type="Proteomes" id="UP000641853">
    <property type="component" value="Unassembled WGS sequence"/>
</dbReference>
<dbReference type="EMBL" id="JACBAG010001901">
    <property type="protein sequence ID" value="KAF7177220.1"/>
    <property type="molecule type" value="Genomic_DNA"/>
</dbReference>
<dbReference type="Gene3D" id="3.40.50.300">
    <property type="entry name" value="P-loop containing nucleotide triphosphate hydrolases"/>
    <property type="match status" value="2"/>
</dbReference>
<evidence type="ECO:0000313" key="9">
    <source>
        <dbReference type="EMBL" id="KAF7177220.1"/>
    </source>
</evidence>
<dbReference type="Pfam" id="PF13087">
    <property type="entry name" value="AAA_12"/>
    <property type="match status" value="1"/>
</dbReference>
<keyword evidence="4" id="KW-0347">Helicase</keyword>
<dbReference type="InterPro" id="IPR050534">
    <property type="entry name" value="Coronavir_polyprotein_1ab"/>
</dbReference>
<keyword evidence="5" id="KW-0067">ATP-binding</keyword>
<evidence type="ECO:0000313" key="10">
    <source>
        <dbReference type="Proteomes" id="UP000641853"/>
    </source>
</evidence>
<comment type="caution">
    <text evidence="9">The sequence shown here is derived from an EMBL/GenBank/DDBJ whole genome shotgun (WGS) entry which is preliminary data.</text>
</comment>
<dbReference type="GO" id="GO:0005524">
    <property type="term" value="F:ATP binding"/>
    <property type="evidence" value="ECO:0007669"/>
    <property type="project" value="UniProtKB-KW"/>
</dbReference>
<feature type="region of interest" description="Disordered" evidence="6">
    <location>
        <begin position="1144"/>
        <end position="1227"/>
    </location>
</feature>
<dbReference type="InterPro" id="IPR047187">
    <property type="entry name" value="SF1_C_Upf1"/>
</dbReference>
<proteinExistence type="inferred from homology"/>
<dbReference type="PANTHER" id="PTHR43788">
    <property type="entry name" value="DNA2/NAM7 HELICASE FAMILY MEMBER"/>
    <property type="match status" value="1"/>
</dbReference>
<dbReference type="SUPFAM" id="SSF52540">
    <property type="entry name" value="P-loop containing nucleoside triphosphate hydrolases"/>
    <property type="match status" value="1"/>
</dbReference>
<evidence type="ECO:0000259" key="7">
    <source>
        <dbReference type="Pfam" id="PF13086"/>
    </source>
</evidence>
<name>A0A8H6V4C1_9EURO</name>
<comment type="similarity">
    <text evidence="1">Belongs to the DNA2/NAM7 helicase family.</text>
</comment>
<dbReference type="Pfam" id="PF13086">
    <property type="entry name" value="AAA_11"/>
    <property type="match status" value="1"/>
</dbReference>
<dbReference type="InterPro" id="IPR041677">
    <property type="entry name" value="DNA2/NAM7_AAA_11"/>
</dbReference>
<evidence type="ECO:0000256" key="4">
    <source>
        <dbReference type="ARBA" id="ARBA00022806"/>
    </source>
</evidence>
<dbReference type="GO" id="GO:0043139">
    <property type="term" value="F:5'-3' DNA helicase activity"/>
    <property type="evidence" value="ECO:0007669"/>
    <property type="project" value="TreeGrafter"/>
</dbReference>